<comment type="caution">
    <text evidence="2">The sequence shown here is derived from an EMBL/GenBank/DDBJ whole genome shotgun (WGS) entry which is preliminary data.</text>
</comment>
<dbReference type="InterPro" id="IPR038740">
    <property type="entry name" value="BioF2-like_GNAT_dom"/>
</dbReference>
<feature type="domain" description="BioF2-like acetyltransferase" evidence="1">
    <location>
        <begin position="210"/>
        <end position="353"/>
    </location>
</feature>
<evidence type="ECO:0000259" key="1">
    <source>
        <dbReference type="Pfam" id="PF13480"/>
    </source>
</evidence>
<name>A0A3D3R6D0_9PLAN</name>
<dbReference type="Pfam" id="PF13480">
    <property type="entry name" value="Acetyltransf_6"/>
    <property type="match status" value="1"/>
</dbReference>
<sequence length="395" mass="45134">MMNNIMTTLHCSNQEINQNSDNRTGTVSSGILTLHLRERDQTQDCLQIWQTLEAQFEDVPLMCSSVWTSTWIEQYGDLVPYSFVVASRDQIPCGICLLTEGVEQFDGPLPIKTLHLGTAGEPAADSVCVEYNSLLIQPADLSVFMKALLELLSDHPTWDSLNFDGFDSIELENGDLSFPEISVRKIESRYFDLQLIRDEEREVISGFGYSTRKNLRKNMKTYGNLTTEWAETIEQAESIFSDLVTLHQTRWQKEGQPGSYASERFTRFHEALIQKLIPTGQMGLFRVKIDDAVIGCVQVLIDRNRVLCYQGGSAEYQGKLSPGVITDYLCIEECFQRGFDAYDFLAGNSHHKQKMSTHHSYLTWAQIQRPRWKFTALNALRKIKQTMNLIRKSDQ</sequence>
<dbReference type="Proteomes" id="UP000263642">
    <property type="component" value="Unassembled WGS sequence"/>
</dbReference>
<dbReference type="SUPFAM" id="SSF55729">
    <property type="entry name" value="Acyl-CoA N-acyltransferases (Nat)"/>
    <property type="match status" value="1"/>
</dbReference>
<organism evidence="2 3">
    <name type="scientific">Gimesia maris</name>
    <dbReference type="NCBI Taxonomy" id="122"/>
    <lineage>
        <taxon>Bacteria</taxon>
        <taxon>Pseudomonadati</taxon>
        <taxon>Planctomycetota</taxon>
        <taxon>Planctomycetia</taxon>
        <taxon>Planctomycetales</taxon>
        <taxon>Planctomycetaceae</taxon>
        <taxon>Gimesia</taxon>
    </lineage>
</organism>
<evidence type="ECO:0000313" key="3">
    <source>
        <dbReference type="Proteomes" id="UP000263642"/>
    </source>
</evidence>
<dbReference type="InterPro" id="IPR016181">
    <property type="entry name" value="Acyl_CoA_acyltransferase"/>
</dbReference>
<dbReference type="AlphaFoldDB" id="A0A3D3R6D0"/>
<gene>
    <name evidence="2" type="ORF">DIT97_11970</name>
</gene>
<accession>A0A3D3R6D0</accession>
<proteinExistence type="predicted"/>
<reference evidence="2 3" key="1">
    <citation type="journal article" date="2018" name="Nat. Biotechnol.">
        <title>A standardized bacterial taxonomy based on genome phylogeny substantially revises the tree of life.</title>
        <authorList>
            <person name="Parks D.H."/>
            <person name="Chuvochina M."/>
            <person name="Waite D.W."/>
            <person name="Rinke C."/>
            <person name="Skarshewski A."/>
            <person name="Chaumeil P.A."/>
            <person name="Hugenholtz P."/>
        </authorList>
    </citation>
    <scope>NUCLEOTIDE SEQUENCE [LARGE SCALE GENOMIC DNA]</scope>
    <source>
        <strain evidence="2">UBA9375</strain>
    </source>
</reference>
<protein>
    <recommendedName>
        <fullName evidence="1">BioF2-like acetyltransferase domain-containing protein</fullName>
    </recommendedName>
</protein>
<dbReference type="Gene3D" id="3.40.630.30">
    <property type="match status" value="1"/>
</dbReference>
<dbReference type="EMBL" id="DQAY01000068">
    <property type="protein sequence ID" value="HCO23728.1"/>
    <property type="molecule type" value="Genomic_DNA"/>
</dbReference>
<evidence type="ECO:0000313" key="2">
    <source>
        <dbReference type="EMBL" id="HCO23728.1"/>
    </source>
</evidence>